<proteinExistence type="predicted"/>
<comment type="caution">
    <text evidence="1">The sequence shown here is derived from an EMBL/GenBank/DDBJ whole genome shotgun (WGS) entry which is preliminary data.</text>
</comment>
<dbReference type="Proteomes" id="UP001153148">
    <property type="component" value="Unassembled WGS sequence"/>
</dbReference>
<protein>
    <submittedName>
        <fullName evidence="1">Uncharacterized protein</fullName>
    </submittedName>
</protein>
<dbReference type="EMBL" id="CAJPIN010017781">
    <property type="protein sequence ID" value="CAG2061912.1"/>
    <property type="molecule type" value="Genomic_DNA"/>
</dbReference>
<evidence type="ECO:0000313" key="1">
    <source>
        <dbReference type="EMBL" id="CAG2061912.1"/>
    </source>
</evidence>
<reference evidence="1" key="1">
    <citation type="submission" date="2021-03" db="EMBL/GenBank/DDBJ databases">
        <authorList>
            <person name="Tran Van P."/>
        </authorList>
    </citation>
    <scope>NUCLEOTIDE SEQUENCE</scope>
</reference>
<gene>
    <name evidence="1" type="ORF">TPAB3V08_LOCUS8865</name>
</gene>
<keyword evidence="2" id="KW-1185">Reference proteome</keyword>
<evidence type="ECO:0000313" key="2">
    <source>
        <dbReference type="Proteomes" id="UP001153148"/>
    </source>
</evidence>
<feature type="non-terminal residue" evidence="1">
    <location>
        <position position="78"/>
    </location>
</feature>
<sequence>MKGLSYDALIFVDLVHHADAPSPSLDPEAVHLGAHAQIPGADVMMMWTVNLAVQPRASVYSLDLMKLSVTVKGKLVLK</sequence>
<name>A0ABN7P925_TIMPD</name>
<accession>A0ABN7P925</accession>
<organism evidence="1 2">
    <name type="scientific">Timema podura</name>
    <name type="common">Walking stick</name>
    <dbReference type="NCBI Taxonomy" id="61482"/>
    <lineage>
        <taxon>Eukaryota</taxon>
        <taxon>Metazoa</taxon>
        <taxon>Ecdysozoa</taxon>
        <taxon>Arthropoda</taxon>
        <taxon>Hexapoda</taxon>
        <taxon>Insecta</taxon>
        <taxon>Pterygota</taxon>
        <taxon>Neoptera</taxon>
        <taxon>Polyneoptera</taxon>
        <taxon>Phasmatodea</taxon>
        <taxon>Timematodea</taxon>
        <taxon>Timematoidea</taxon>
        <taxon>Timematidae</taxon>
        <taxon>Timema</taxon>
    </lineage>
</organism>